<evidence type="ECO:0000256" key="1">
    <source>
        <dbReference type="ARBA" id="ARBA00022741"/>
    </source>
</evidence>
<evidence type="ECO:0000313" key="4">
    <source>
        <dbReference type="EMBL" id="KIH52115.1"/>
    </source>
</evidence>
<dbReference type="GO" id="GO:0003774">
    <property type="term" value="F:cytoskeletal motor activity"/>
    <property type="evidence" value="ECO:0007669"/>
    <property type="project" value="InterPro"/>
</dbReference>
<dbReference type="EMBL" id="KN744535">
    <property type="protein sequence ID" value="KIH52115.1"/>
    <property type="molecule type" value="Genomic_DNA"/>
</dbReference>
<dbReference type="InterPro" id="IPR008989">
    <property type="entry name" value="Myosin_S1_N"/>
</dbReference>
<feature type="domain" description="Myosin N-terminal SH3-like" evidence="3">
    <location>
        <begin position="34"/>
        <end position="71"/>
    </location>
</feature>
<keyword evidence="1" id="KW-0547">Nucleotide-binding</keyword>
<keyword evidence="5" id="KW-1185">Reference proteome</keyword>
<keyword evidence="2" id="KW-0067">ATP-binding</keyword>
<gene>
    <name evidence="4" type="ORF">ANCDUO_17784</name>
</gene>
<dbReference type="SUPFAM" id="SSF50084">
    <property type="entry name" value="Myosin S1 fragment, N-terminal domain"/>
    <property type="match status" value="1"/>
</dbReference>
<dbReference type="Gene3D" id="2.30.30.360">
    <property type="entry name" value="Myosin S1 fragment, N-terminal"/>
    <property type="match status" value="1"/>
</dbReference>
<dbReference type="GO" id="GO:0005524">
    <property type="term" value="F:ATP binding"/>
    <property type="evidence" value="ECO:0007669"/>
    <property type="project" value="UniProtKB-KW"/>
</dbReference>
<protein>
    <submittedName>
        <fullName evidence="4">Myosin SH3-like domain protein</fullName>
    </submittedName>
</protein>
<dbReference type="AlphaFoldDB" id="A0A0C2FU30"/>
<evidence type="ECO:0000259" key="3">
    <source>
        <dbReference type="Pfam" id="PF02736"/>
    </source>
</evidence>
<reference evidence="4 5" key="1">
    <citation type="submission" date="2013-12" db="EMBL/GenBank/DDBJ databases">
        <title>Draft genome of the parsitic nematode Ancylostoma duodenale.</title>
        <authorList>
            <person name="Mitreva M."/>
        </authorList>
    </citation>
    <scope>NUCLEOTIDE SEQUENCE [LARGE SCALE GENOMIC DNA]</scope>
    <source>
        <strain evidence="4 5">Zhejiang</strain>
    </source>
</reference>
<dbReference type="InterPro" id="IPR004009">
    <property type="entry name" value="SH3_Myosin"/>
</dbReference>
<accession>A0A0C2FU30</accession>
<dbReference type="GO" id="GO:0051015">
    <property type="term" value="F:actin filament binding"/>
    <property type="evidence" value="ECO:0007669"/>
    <property type="project" value="InterPro"/>
</dbReference>
<dbReference type="OrthoDB" id="10055605at2759"/>
<sequence>MVEIDYMLDPGWKFLRQPEDQQLQIKEQAARRFDNKTHTWVPDPVEGFVIASIGVEEGNNYTLTMPDGSTVGDTFDK</sequence>
<evidence type="ECO:0000313" key="5">
    <source>
        <dbReference type="Proteomes" id="UP000054047"/>
    </source>
</evidence>
<name>A0A0C2FU30_9BILA</name>
<dbReference type="Pfam" id="PF02736">
    <property type="entry name" value="Myosin_N"/>
    <property type="match status" value="1"/>
</dbReference>
<proteinExistence type="predicted"/>
<dbReference type="GO" id="GO:0016459">
    <property type="term" value="C:myosin complex"/>
    <property type="evidence" value="ECO:0007669"/>
    <property type="project" value="InterPro"/>
</dbReference>
<organism evidence="4 5">
    <name type="scientific">Ancylostoma duodenale</name>
    <dbReference type="NCBI Taxonomy" id="51022"/>
    <lineage>
        <taxon>Eukaryota</taxon>
        <taxon>Metazoa</taxon>
        <taxon>Ecdysozoa</taxon>
        <taxon>Nematoda</taxon>
        <taxon>Chromadorea</taxon>
        <taxon>Rhabditida</taxon>
        <taxon>Rhabditina</taxon>
        <taxon>Rhabditomorpha</taxon>
        <taxon>Strongyloidea</taxon>
        <taxon>Ancylostomatidae</taxon>
        <taxon>Ancylostomatinae</taxon>
        <taxon>Ancylostoma</taxon>
    </lineage>
</organism>
<dbReference type="Proteomes" id="UP000054047">
    <property type="component" value="Unassembled WGS sequence"/>
</dbReference>
<evidence type="ECO:0000256" key="2">
    <source>
        <dbReference type="ARBA" id="ARBA00022840"/>
    </source>
</evidence>